<keyword evidence="1" id="KW-0812">Transmembrane</keyword>
<keyword evidence="3" id="KW-1185">Reference proteome</keyword>
<feature type="transmembrane region" description="Helical" evidence="1">
    <location>
        <begin position="36"/>
        <end position="59"/>
    </location>
</feature>
<evidence type="ECO:0000256" key="1">
    <source>
        <dbReference type="SAM" id="Phobius"/>
    </source>
</evidence>
<sequence length="77" mass="9334">MRTIQKIVLFFEIRSFGVCAWWAKKLRLRTEHVRRFFIYISFIGLGSPLLLYLVMGWLLEHKHTLRLSSKPRSIWEL</sequence>
<keyword evidence="1" id="KW-1133">Transmembrane helix</keyword>
<accession>A0A1I7BLW8</accession>
<dbReference type="STRING" id="477690.SAMN05216474_2891"/>
<evidence type="ECO:0000313" key="2">
    <source>
        <dbReference type="EMBL" id="SFT88170.1"/>
    </source>
</evidence>
<dbReference type="AlphaFoldDB" id="A0A1I7BLW8"/>
<keyword evidence="1" id="KW-0472">Membrane</keyword>
<evidence type="ECO:0000313" key="3">
    <source>
        <dbReference type="Proteomes" id="UP000236454"/>
    </source>
</evidence>
<gene>
    <name evidence="2" type="ORF">SAMN05216474_2891</name>
</gene>
<reference evidence="2 3" key="1">
    <citation type="submission" date="2016-10" db="EMBL/GenBank/DDBJ databases">
        <authorList>
            <person name="de Groot N.N."/>
        </authorList>
    </citation>
    <scope>NUCLEOTIDE SEQUENCE [LARGE SCALE GENOMIC DNA]</scope>
    <source>
        <strain evidence="2 3">CGMCC 1.7005</strain>
    </source>
</reference>
<protein>
    <submittedName>
        <fullName evidence="2">Phage shock protein C (PspC) family protein</fullName>
    </submittedName>
</protein>
<dbReference type="EMBL" id="FPAS01000006">
    <property type="protein sequence ID" value="SFT88170.1"/>
    <property type="molecule type" value="Genomic_DNA"/>
</dbReference>
<dbReference type="Proteomes" id="UP000236454">
    <property type="component" value="Unassembled WGS sequence"/>
</dbReference>
<name>A0A1I7BLW8_9FLAO</name>
<proteinExistence type="predicted"/>
<organism evidence="2 3">
    <name type="scientific">Lishizhenia tianjinensis</name>
    <dbReference type="NCBI Taxonomy" id="477690"/>
    <lineage>
        <taxon>Bacteria</taxon>
        <taxon>Pseudomonadati</taxon>
        <taxon>Bacteroidota</taxon>
        <taxon>Flavobacteriia</taxon>
        <taxon>Flavobacteriales</taxon>
        <taxon>Crocinitomicaceae</taxon>
        <taxon>Lishizhenia</taxon>
    </lineage>
</organism>